<keyword evidence="1" id="KW-0472">Membrane</keyword>
<feature type="domain" description="Putative Flp pilus-assembly TadG-like N-terminal" evidence="2">
    <location>
        <begin position="21"/>
        <end position="66"/>
    </location>
</feature>
<dbReference type="EMBL" id="RJVL01000003">
    <property type="protein sequence ID" value="ROR47934.1"/>
    <property type="molecule type" value="Genomic_DNA"/>
</dbReference>
<accession>A0AAX1WVH8</accession>
<evidence type="ECO:0000256" key="1">
    <source>
        <dbReference type="SAM" id="Phobius"/>
    </source>
</evidence>
<keyword evidence="1" id="KW-0812">Transmembrane</keyword>
<dbReference type="GeneID" id="84681024"/>
<dbReference type="RefSeq" id="WP_162844537.1">
    <property type="nucleotide sequence ID" value="NZ_CP016278.1"/>
</dbReference>
<dbReference type="InterPro" id="IPR028087">
    <property type="entry name" value="Tad_N"/>
</dbReference>
<proteinExistence type="predicted"/>
<gene>
    <name evidence="3" type="ORF">EDC60_1438</name>
</gene>
<dbReference type="Pfam" id="PF13400">
    <property type="entry name" value="Tad"/>
    <property type="match status" value="1"/>
</dbReference>
<evidence type="ECO:0000259" key="2">
    <source>
        <dbReference type="Pfam" id="PF13400"/>
    </source>
</evidence>
<comment type="caution">
    <text evidence="3">The sequence shown here is derived from an EMBL/GenBank/DDBJ whole genome shotgun (WGS) entry which is preliminary data.</text>
</comment>
<keyword evidence="1" id="KW-1133">Transmembrane helix</keyword>
<keyword evidence="4" id="KW-1185">Reference proteome</keyword>
<dbReference type="AlphaFoldDB" id="A0AAX1WVH8"/>
<sequence length="498" mass="54342">MPNIGTLRSIPPRVACAGQRGQVLVWFLAFAATLAVVFAGVYSVGQATSEKQKVVNAADAAAYSGALVEARALNLIAYTNRSVVANEVLIAQMVSLQSWTDYFERATSNYQTIFNALSGIPYVGAAFKALAVTMQALNKIVVVQQKVLNGVVPSVIRSWEGLFAVWYTGVIRPAFMPPVMAQAARSASAAVLQANVATQGGRRDTAAHLIQTTTLMARNEFEWQRATRYYTGNDRKYARDLILASRDEFSTNRPGSEIFFLNVLFGNSSMCVPFTFKIGSEKQGPTRLVNFDRWEAQDTLEFKQKIGPRGCSWGKGTMAEPIGWGRSVADQRGQTNGTRINTDGGAGALAWKATNKNSGWTGIKSLYDVERDNKGKPRSEDFTYAIAAAKYKGDIRTNESLGFESRAMAGPLGSPDLKAGFAKDQMISLAEARIFFARPVRNNLDITGSGLFRADSFQEYASLYNPYWQVRLSAPSQATRLLVYGAAGLNPALEVFAQ</sequence>
<name>A0AAX1WVH8_9BURK</name>
<dbReference type="Proteomes" id="UP000271868">
    <property type="component" value="Unassembled WGS sequence"/>
</dbReference>
<evidence type="ECO:0000313" key="4">
    <source>
        <dbReference type="Proteomes" id="UP000271868"/>
    </source>
</evidence>
<feature type="transmembrane region" description="Helical" evidence="1">
    <location>
        <begin position="23"/>
        <end position="44"/>
    </location>
</feature>
<reference evidence="3 4" key="1">
    <citation type="submission" date="2018-11" db="EMBL/GenBank/DDBJ databases">
        <title>Genomic Encyclopedia of Type Strains, Phase IV (KMG-IV): sequencing the most valuable type-strain genomes for metagenomic binning, comparative biology and taxonomic classification.</title>
        <authorList>
            <person name="Goeker M."/>
        </authorList>
    </citation>
    <scope>NUCLEOTIDE SEQUENCE [LARGE SCALE GENOMIC DNA]</scope>
    <source>
        <strain evidence="3 4">DSM 15985</strain>
    </source>
</reference>
<protein>
    <submittedName>
        <fullName evidence="3">Flp pilus-assembly TadE/G-like protein</fullName>
    </submittedName>
</protein>
<evidence type="ECO:0000313" key="3">
    <source>
        <dbReference type="EMBL" id="ROR47934.1"/>
    </source>
</evidence>
<organism evidence="3 4">
    <name type="scientific">Diaphorobacter nitroreducens</name>
    <dbReference type="NCBI Taxonomy" id="164759"/>
    <lineage>
        <taxon>Bacteria</taxon>
        <taxon>Pseudomonadati</taxon>
        <taxon>Pseudomonadota</taxon>
        <taxon>Betaproteobacteria</taxon>
        <taxon>Burkholderiales</taxon>
        <taxon>Comamonadaceae</taxon>
        <taxon>Diaphorobacter</taxon>
    </lineage>
</organism>